<dbReference type="SMART" id="SM00248">
    <property type="entry name" value="ANK"/>
    <property type="match status" value="4"/>
</dbReference>
<accession>A0AA40I9F1</accession>
<evidence type="ECO:0000256" key="1">
    <source>
        <dbReference type="PROSITE-ProRule" id="PRU00023"/>
    </source>
</evidence>
<dbReference type="PANTHER" id="PTHR24147">
    <property type="entry name" value="ANKYRIN REPEAT DOMAIN 36-RELATED"/>
    <property type="match status" value="1"/>
</dbReference>
<reference evidence="3" key="1">
    <citation type="submission" date="2023-06" db="EMBL/GenBank/DDBJ databases">
        <title>Reference genome for the Northern bat (Eptesicus nilssonii), a most northern bat species.</title>
        <authorList>
            <person name="Laine V.N."/>
            <person name="Pulliainen A.T."/>
            <person name="Lilley T.M."/>
        </authorList>
    </citation>
    <scope>NUCLEOTIDE SEQUENCE</scope>
    <source>
        <strain evidence="3">BLF_Eptnil</strain>
        <tissue evidence="3">Kidney</tissue>
    </source>
</reference>
<dbReference type="PANTHER" id="PTHR24147:SF53">
    <property type="entry name" value="ANKYRIN REPEAT DOMAIN 26"/>
    <property type="match status" value="1"/>
</dbReference>
<evidence type="ECO:0000313" key="4">
    <source>
        <dbReference type="Proteomes" id="UP001177744"/>
    </source>
</evidence>
<dbReference type="PROSITE" id="PS50088">
    <property type="entry name" value="ANK_REPEAT"/>
    <property type="match status" value="2"/>
</dbReference>
<sequence>MKKMFSSQKNSSVEAMDAPTSRAKVSLTSGTMDSLTSGAVVSPTSGAMVIPTSGAMVSPTSPAMVAPAIQGSSGTEARRPNFQDKDMNAIHKAAKEGNLWRMKQILFFRINDVNAIDKMSSALYVPKESSDFHRTALHVACAYGHPRMVRLLVKRHGIMDFCDDEQKTPLIYVCTRQLCQHEMGPYNTRTYECAHELINRGANLFVSDNDGNTAMHYAVLGHNKATVEKLLNFGQI</sequence>
<dbReference type="PROSITE" id="PS50297">
    <property type="entry name" value="ANK_REP_REGION"/>
    <property type="match status" value="1"/>
</dbReference>
<name>A0AA40I9F1_CNENI</name>
<protein>
    <recommendedName>
        <fullName evidence="5">ANK_REP_REGION domain-containing protein</fullName>
    </recommendedName>
</protein>
<dbReference type="InterPro" id="IPR002110">
    <property type="entry name" value="Ankyrin_rpt"/>
</dbReference>
<dbReference type="InterPro" id="IPR036770">
    <property type="entry name" value="Ankyrin_rpt-contain_sf"/>
</dbReference>
<proteinExistence type="predicted"/>
<evidence type="ECO:0000256" key="2">
    <source>
        <dbReference type="SAM" id="MobiDB-lite"/>
    </source>
</evidence>
<keyword evidence="1" id="KW-0040">ANK repeat</keyword>
<dbReference type="Pfam" id="PF12796">
    <property type="entry name" value="Ank_2"/>
    <property type="match status" value="1"/>
</dbReference>
<evidence type="ECO:0000313" key="3">
    <source>
        <dbReference type="EMBL" id="KAK1345534.1"/>
    </source>
</evidence>
<feature type="repeat" description="ANK" evidence="1">
    <location>
        <begin position="132"/>
        <end position="164"/>
    </location>
</feature>
<dbReference type="Gene3D" id="1.25.40.20">
    <property type="entry name" value="Ankyrin repeat-containing domain"/>
    <property type="match status" value="1"/>
</dbReference>
<organism evidence="3 4">
    <name type="scientific">Cnephaeus nilssonii</name>
    <name type="common">Northern bat</name>
    <name type="synonym">Eptesicus nilssonii</name>
    <dbReference type="NCBI Taxonomy" id="3371016"/>
    <lineage>
        <taxon>Eukaryota</taxon>
        <taxon>Metazoa</taxon>
        <taxon>Chordata</taxon>
        <taxon>Craniata</taxon>
        <taxon>Vertebrata</taxon>
        <taxon>Euteleostomi</taxon>
        <taxon>Mammalia</taxon>
        <taxon>Eutheria</taxon>
        <taxon>Laurasiatheria</taxon>
        <taxon>Chiroptera</taxon>
        <taxon>Yangochiroptera</taxon>
        <taxon>Vespertilionidae</taxon>
        <taxon>Cnephaeus</taxon>
    </lineage>
</organism>
<feature type="region of interest" description="Disordered" evidence="2">
    <location>
        <begin position="1"/>
        <end position="24"/>
    </location>
</feature>
<evidence type="ECO:0008006" key="5">
    <source>
        <dbReference type="Google" id="ProtNLM"/>
    </source>
</evidence>
<feature type="repeat" description="ANK" evidence="1">
    <location>
        <begin position="210"/>
        <end position="236"/>
    </location>
</feature>
<comment type="caution">
    <text evidence="3">The sequence shown here is derived from an EMBL/GenBank/DDBJ whole genome shotgun (WGS) entry which is preliminary data.</text>
</comment>
<dbReference type="InterPro" id="IPR050657">
    <property type="entry name" value="Ankyrin_repeat_domain"/>
</dbReference>
<dbReference type="AlphaFoldDB" id="A0AA40I9F1"/>
<feature type="compositionally biased region" description="Polar residues" evidence="2">
    <location>
        <begin position="1"/>
        <end position="13"/>
    </location>
</feature>
<dbReference type="EMBL" id="JAULJE010000002">
    <property type="protein sequence ID" value="KAK1345534.1"/>
    <property type="molecule type" value="Genomic_DNA"/>
</dbReference>
<gene>
    <name evidence="3" type="ORF">QTO34_007992</name>
</gene>
<keyword evidence="4" id="KW-1185">Reference proteome</keyword>
<dbReference type="Proteomes" id="UP001177744">
    <property type="component" value="Unassembled WGS sequence"/>
</dbReference>
<dbReference type="Pfam" id="PF13637">
    <property type="entry name" value="Ank_4"/>
    <property type="match status" value="1"/>
</dbReference>
<dbReference type="SUPFAM" id="SSF48403">
    <property type="entry name" value="Ankyrin repeat"/>
    <property type="match status" value="1"/>
</dbReference>